<dbReference type="EMBL" id="GBRH01229844">
    <property type="protein sequence ID" value="JAD68051.1"/>
    <property type="molecule type" value="Transcribed_RNA"/>
</dbReference>
<reference evidence="1" key="2">
    <citation type="journal article" date="2015" name="Data Brief">
        <title>Shoot transcriptome of the giant reed, Arundo donax.</title>
        <authorList>
            <person name="Barrero R.A."/>
            <person name="Guerrero F.D."/>
            <person name="Moolhuijzen P."/>
            <person name="Goolsby J.A."/>
            <person name="Tidwell J."/>
            <person name="Bellgard S.E."/>
            <person name="Bellgard M.I."/>
        </authorList>
    </citation>
    <scope>NUCLEOTIDE SEQUENCE</scope>
    <source>
        <tissue evidence="1">Shoot tissue taken approximately 20 cm above the soil surface</tissue>
    </source>
</reference>
<protein>
    <submittedName>
        <fullName evidence="1">Uncharacterized protein</fullName>
    </submittedName>
</protein>
<sequence length="34" mass="3862">MLIFVQLERTLSTISEISMHALTTARTRASRAKK</sequence>
<dbReference type="AlphaFoldDB" id="A0A0A9BXN9"/>
<organism evidence="1">
    <name type="scientific">Arundo donax</name>
    <name type="common">Giant reed</name>
    <name type="synonym">Donax arundinaceus</name>
    <dbReference type="NCBI Taxonomy" id="35708"/>
    <lineage>
        <taxon>Eukaryota</taxon>
        <taxon>Viridiplantae</taxon>
        <taxon>Streptophyta</taxon>
        <taxon>Embryophyta</taxon>
        <taxon>Tracheophyta</taxon>
        <taxon>Spermatophyta</taxon>
        <taxon>Magnoliopsida</taxon>
        <taxon>Liliopsida</taxon>
        <taxon>Poales</taxon>
        <taxon>Poaceae</taxon>
        <taxon>PACMAD clade</taxon>
        <taxon>Arundinoideae</taxon>
        <taxon>Arundineae</taxon>
        <taxon>Arundo</taxon>
    </lineage>
</organism>
<accession>A0A0A9BXN9</accession>
<reference evidence="1" key="1">
    <citation type="submission" date="2014-09" db="EMBL/GenBank/DDBJ databases">
        <authorList>
            <person name="Magalhaes I.L.F."/>
            <person name="Oliveira U."/>
            <person name="Santos F.R."/>
            <person name="Vidigal T.H.D.A."/>
            <person name="Brescovit A.D."/>
            <person name="Santos A.J."/>
        </authorList>
    </citation>
    <scope>NUCLEOTIDE SEQUENCE</scope>
    <source>
        <tissue evidence="1">Shoot tissue taken approximately 20 cm above the soil surface</tissue>
    </source>
</reference>
<name>A0A0A9BXN9_ARUDO</name>
<proteinExistence type="predicted"/>
<evidence type="ECO:0000313" key="1">
    <source>
        <dbReference type="EMBL" id="JAD68051.1"/>
    </source>
</evidence>